<dbReference type="AlphaFoldDB" id="A0A1G1VSR9"/>
<sequence>MKVYFVASIRGKSQFLENYKSIVGALRAGGLEVIENILKPTEKEVYALTDGGKIEYYKRVLKWISQADIVVAEASFSSLGVGYEISLALEKNKPVIVLYEEGQAPHFLGGIQSDRLSLVKYTLVKLPSILKQAFEHSSAQMETRFNFFVPRRLVVYLDWISKNKRIPRAVYLRQLIRREMQRNRDFQS</sequence>
<dbReference type="Proteomes" id="UP000179233">
    <property type="component" value="Unassembled WGS sequence"/>
</dbReference>
<dbReference type="GO" id="GO:0009159">
    <property type="term" value="P:deoxyribonucleoside monophosphate catabolic process"/>
    <property type="evidence" value="ECO:0007669"/>
    <property type="project" value="TreeGrafter"/>
</dbReference>
<reference evidence="1 2" key="1">
    <citation type="journal article" date="2016" name="Nat. Commun.">
        <title>Thousands of microbial genomes shed light on interconnected biogeochemical processes in an aquifer system.</title>
        <authorList>
            <person name="Anantharaman K."/>
            <person name="Brown C.T."/>
            <person name="Hug L.A."/>
            <person name="Sharon I."/>
            <person name="Castelle C.J."/>
            <person name="Probst A.J."/>
            <person name="Thomas B.C."/>
            <person name="Singh A."/>
            <person name="Wilkins M.J."/>
            <person name="Karaoz U."/>
            <person name="Brodie E.L."/>
            <person name="Williams K.H."/>
            <person name="Hubbard S.S."/>
            <person name="Banfield J.F."/>
        </authorList>
    </citation>
    <scope>NUCLEOTIDE SEQUENCE [LARGE SCALE GENOMIC DNA]</scope>
</reference>
<accession>A0A1G1VSR9</accession>
<evidence type="ECO:0008006" key="3">
    <source>
        <dbReference type="Google" id="ProtNLM"/>
    </source>
</evidence>
<dbReference type="InterPro" id="IPR051239">
    <property type="entry name" value="2'-dNMP_N-hydrolase"/>
</dbReference>
<dbReference type="SUPFAM" id="SSF52309">
    <property type="entry name" value="N-(deoxy)ribosyltransferase-like"/>
    <property type="match status" value="1"/>
</dbReference>
<dbReference type="PANTHER" id="PTHR15364:SF0">
    <property type="entry name" value="2'-DEOXYNUCLEOSIDE 5'-PHOSPHATE N-HYDROLASE 1"/>
    <property type="match status" value="1"/>
</dbReference>
<dbReference type="PANTHER" id="PTHR15364">
    <property type="entry name" value="2'-DEOXYNUCLEOSIDE 5'-PHOSPHATE N-HYDROLASE 1"/>
    <property type="match status" value="1"/>
</dbReference>
<name>A0A1G1VSR9_9BACT</name>
<protein>
    <recommendedName>
        <fullName evidence="3">2'-deoxynucleoside 5'-phosphate N-hydrolase 1</fullName>
    </recommendedName>
</protein>
<comment type="caution">
    <text evidence="1">The sequence shown here is derived from an EMBL/GenBank/DDBJ whole genome shotgun (WGS) entry which is preliminary data.</text>
</comment>
<evidence type="ECO:0000313" key="1">
    <source>
        <dbReference type="EMBL" id="OGY18257.1"/>
    </source>
</evidence>
<proteinExistence type="predicted"/>
<organism evidence="1 2">
    <name type="scientific">Candidatus Chisholmbacteria bacterium RIFCSPHIGHO2_01_FULL_52_32</name>
    <dbReference type="NCBI Taxonomy" id="1797591"/>
    <lineage>
        <taxon>Bacteria</taxon>
        <taxon>Candidatus Chisholmiibacteriota</taxon>
    </lineage>
</organism>
<evidence type="ECO:0000313" key="2">
    <source>
        <dbReference type="Proteomes" id="UP000179233"/>
    </source>
</evidence>
<gene>
    <name evidence="1" type="ORF">A2786_01925</name>
</gene>
<dbReference type="GO" id="GO:0070694">
    <property type="term" value="F:5-hydroxymethyl-dUMP N-hydrolase activity"/>
    <property type="evidence" value="ECO:0007669"/>
    <property type="project" value="TreeGrafter"/>
</dbReference>
<dbReference type="Gene3D" id="3.40.50.450">
    <property type="match status" value="1"/>
</dbReference>
<dbReference type="EMBL" id="MHCJ01000003">
    <property type="protein sequence ID" value="OGY18257.1"/>
    <property type="molecule type" value="Genomic_DNA"/>
</dbReference>